<dbReference type="AlphaFoldDB" id="A0A6L2MX85"/>
<feature type="coiled-coil region" evidence="1">
    <location>
        <begin position="251"/>
        <end position="285"/>
    </location>
</feature>
<feature type="compositionally biased region" description="Low complexity" evidence="2">
    <location>
        <begin position="223"/>
        <end position="233"/>
    </location>
</feature>
<protein>
    <recommendedName>
        <fullName evidence="4">Synaptobrevin, longin-like domain protein</fullName>
    </recommendedName>
</protein>
<keyword evidence="1" id="KW-0175">Coiled coil</keyword>
<evidence type="ECO:0000256" key="2">
    <source>
        <dbReference type="SAM" id="MobiDB-lite"/>
    </source>
</evidence>
<proteinExistence type="predicted"/>
<dbReference type="EMBL" id="BKCJ010007364">
    <property type="protein sequence ID" value="GEU76884.1"/>
    <property type="molecule type" value="Genomic_DNA"/>
</dbReference>
<feature type="region of interest" description="Disordered" evidence="2">
    <location>
        <begin position="185"/>
        <end position="242"/>
    </location>
</feature>
<evidence type="ECO:0008006" key="4">
    <source>
        <dbReference type="Google" id="ProtNLM"/>
    </source>
</evidence>
<gene>
    <name evidence="3" type="ORF">Tci_048862</name>
</gene>
<name>A0A6L2MX85_TANCI</name>
<accession>A0A6L2MX85</accession>
<evidence type="ECO:0000256" key="1">
    <source>
        <dbReference type="SAM" id="Coils"/>
    </source>
</evidence>
<sequence length="554" mass="62903">MAPLTFFDTHNMIEFLTKSDATIWTSVLIKKTNDVVRLQALIDRKKVIITEDIIRQAHRLDDADGIDCLPNEEIFTELARMGYEKPSIKLTFYKAFFSAQWKLLIHTILQCMSAKRTAWNEFSSSMASAIICLATGNDLSTHTTKYTSPALTQKDFSNMRRIGKVFSGVDTPLFDGMLVPQQVQDVEDATEDEDADNEVSAEPTPPSSTPATPSPTPTQEHIPSSPQAQTAQPSSPPPQTLQTNEISMTLLNTLLETCATLTKQVANLEQDKVAQAIEITKLKQRVRREVSRVLSKEEVIEVDTATKLITEVVTTALTTITAAQVPMASTPRRRRGVLIQDSEETTTTSVIMHSEVKSKDKGKCQKEKEGSKRKGENLKQDAAKKQKINEETEELKTHLQIVANDNDDVYTEATPLALKVPVVDYQIHHEHNKPYYKIIRADEPKNYSDDFLLNTLKIMFEKPNVEAIIWRDQRGRYRLEKVKSWKLFESCGVHILTLTTTQMILLVEKKYPLTRFTLEQMLNNARLEVEEESKRSLELPRLVRRQLQEGYIPE</sequence>
<feature type="compositionally biased region" description="Pro residues" evidence="2">
    <location>
        <begin position="203"/>
        <end position="216"/>
    </location>
</feature>
<feature type="compositionally biased region" description="Acidic residues" evidence="2">
    <location>
        <begin position="185"/>
        <end position="199"/>
    </location>
</feature>
<reference evidence="3" key="1">
    <citation type="journal article" date="2019" name="Sci. Rep.">
        <title>Draft genome of Tanacetum cinerariifolium, the natural source of mosquito coil.</title>
        <authorList>
            <person name="Yamashiro T."/>
            <person name="Shiraishi A."/>
            <person name="Satake H."/>
            <person name="Nakayama K."/>
        </authorList>
    </citation>
    <scope>NUCLEOTIDE SEQUENCE</scope>
</reference>
<evidence type="ECO:0000313" key="3">
    <source>
        <dbReference type="EMBL" id="GEU76884.1"/>
    </source>
</evidence>
<feature type="region of interest" description="Disordered" evidence="2">
    <location>
        <begin position="355"/>
        <end position="387"/>
    </location>
</feature>
<organism evidence="3">
    <name type="scientific">Tanacetum cinerariifolium</name>
    <name type="common">Dalmatian daisy</name>
    <name type="synonym">Chrysanthemum cinerariifolium</name>
    <dbReference type="NCBI Taxonomy" id="118510"/>
    <lineage>
        <taxon>Eukaryota</taxon>
        <taxon>Viridiplantae</taxon>
        <taxon>Streptophyta</taxon>
        <taxon>Embryophyta</taxon>
        <taxon>Tracheophyta</taxon>
        <taxon>Spermatophyta</taxon>
        <taxon>Magnoliopsida</taxon>
        <taxon>eudicotyledons</taxon>
        <taxon>Gunneridae</taxon>
        <taxon>Pentapetalae</taxon>
        <taxon>asterids</taxon>
        <taxon>campanulids</taxon>
        <taxon>Asterales</taxon>
        <taxon>Asteraceae</taxon>
        <taxon>Asteroideae</taxon>
        <taxon>Anthemideae</taxon>
        <taxon>Anthemidinae</taxon>
        <taxon>Tanacetum</taxon>
    </lineage>
</organism>
<comment type="caution">
    <text evidence="3">The sequence shown here is derived from an EMBL/GenBank/DDBJ whole genome shotgun (WGS) entry which is preliminary data.</text>
</comment>